<evidence type="ECO:0000256" key="2">
    <source>
        <dbReference type="RuleBase" id="RU003682"/>
    </source>
</evidence>
<keyword evidence="2" id="KW-0479">Metal-binding</keyword>
<dbReference type="PROSITE" id="PS51471">
    <property type="entry name" value="FE2OG_OXY"/>
    <property type="match status" value="1"/>
</dbReference>
<dbReference type="Proteomes" id="UP000663881">
    <property type="component" value="Unassembled WGS sequence"/>
</dbReference>
<gene>
    <name evidence="4" type="ORF">OKA104_LOCUS44222</name>
</gene>
<feature type="domain" description="Fe2OG dioxygenase" evidence="3">
    <location>
        <begin position="148"/>
        <end position="255"/>
    </location>
</feature>
<dbReference type="Pfam" id="PF25238">
    <property type="entry name" value="OGFOD2-like"/>
    <property type="match status" value="1"/>
</dbReference>
<organism evidence="4 5">
    <name type="scientific">Adineta steineri</name>
    <dbReference type="NCBI Taxonomy" id="433720"/>
    <lineage>
        <taxon>Eukaryota</taxon>
        <taxon>Metazoa</taxon>
        <taxon>Spiralia</taxon>
        <taxon>Gnathifera</taxon>
        <taxon>Rotifera</taxon>
        <taxon>Eurotatoria</taxon>
        <taxon>Bdelloidea</taxon>
        <taxon>Adinetida</taxon>
        <taxon>Adinetidae</taxon>
        <taxon>Adineta</taxon>
    </lineage>
</organism>
<keyword evidence="1" id="KW-0847">Vitamin C</keyword>
<comment type="caution">
    <text evidence="4">The sequence shown here is derived from an EMBL/GenBank/DDBJ whole genome shotgun (WGS) entry which is preliminary data.</text>
</comment>
<protein>
    <recommendedName>
        <fullName evidence="3">Fe2OG dioxygenase domain-containing protein</fullName>
    </recommendedName>
</protein>
<sequence length="292" mass="34311">IIMKKTFCRCSCFFKSNIYLEQIGAHVHYIDDEQFRKEYQKFASDKNDIEQLLNSVHKEINRRQTLDTDARIRKEQIRKEYQPLYPELYQFQSKFLSEHFKQICAQPKSSNEYLKKFNNGIYSIPVFTTEFCTKFIDELKHFEASPMPKGRPNTMNNYGVLLDELGFTNFIDELRNQYLNPLVKALYGDEYVGAQFEGGDLYFGTMAKANRTVFSNFTFVEHMPTFGILHRGQHLHGSEPITSGERYNFIIWMRSSSKRNQLCPMCWQKPEHLIPVESDSYGDGMTNSIENI</sequence>
<dbReference type="GO" id="GO:0016491">
    <property type="term" value="F:oxidoreductase activity"/>
    <property type="evidence" value="ECO:0007669"/>
    <property type="project" value="UniProtKB-KW"/>
</dbReference>
<dbReference type="PANTHER" id="PTHR24014:SF4">
    <property type="entry name" value="2-OXOGLUTARATE AND IRON-DEPENDENT OXYGENASE DOMAIN-CONTAINING PROTEIN 2"/>
    <property type="match status" value="1"/>
</dbReference>
<reference evidence="4" key="1">
    <citation type="submission" date="2021-02" db="EMBL/GenBank/DDBJ databases">
        <authorList>
            <person name="Nowell W R."/>
        </authorList>
    </citation>
    <scope>NUCLEOTIDE SEQUENCE</scope>
</reference>
<name>A0A820FD86_9BILA</name>
<dbReference type="InterPro" id="IPR005123">
    <property type="entry name" value="Oxoglu/Fe-dep_dioxygenase_dom"/>
</dbReference>
<dbReference type="EMBL" id="CAJOAY010013234">
    <property type="protein sequence ID" value="CAF4262759.1"/>
    <property type="molecule type" value="Genomic_DNA"/>
</dbReference>
<keyword evidence="2" id="KW-0408">Iron</keyword>
<evidence type="ECO:0000256" key="1">
    <source>
        <dbReference type="ARBA" id="ARBA00022896"/>
    </source>
</evidence>
<accession>A0A820FD86</accession>
<proteinExistence type="inferred from homology"/>
<dbReference type="PANTHER" id="PTHR24014">
    <property type="entry name" value="2-OXOGLUTARATE AND IRON-DEPENDENT OXYGENASE DOMAIN-CONTAINING PROTEIN 2"/>
    <property type="match status" value="1"/>
</dbReference>
<evidence type="ECO:0000313" key="4">
    <source>
        <dbReference type="EMBL" id="CAF4262759.1"/>
    </source>
</evidence>
<feature type="non-terminal residue" evidence="4">
    <location>
        <position position="1"/>
    </location>
</feature>
<evidence type="ECO:0000313" key="5">
    <source>
        <dbReference type="Proteomes" id="UP000663881"/>
    </source>
</evidence>
<keyword evidence="2" id="KW-0560">Oxidoreductase</keyword>
<dbReference type="GO" id="GO:0031418">
    <property type="term" value="F:L-ascorbic acid binding"/>
    <property type="evidence" value="ECO:0007669"/>
    <property type="project" value="UniProtKB-KW"/>
</dbReference>
<dbReference type="AlphaFoldDB" id="A0A820FD86"/>
<comment type="similarity">
    <text evidence="2">Belongs to the iron/ascorbate-dependent oxidoreductase family.</text>
</comment>
<dbReference type="GO" id="GO:0046872">
    <property type="term" value="F:metal ion binding"/>
    <property type="evidence" value="ECO:0007669"/>
    <property type="project" value="UniProtKB-KW"/>
</dbReference>
<evidence type="ECO:0000259" key="3">
    <source>
        <dbReference type="PROSITE" id="PS51471"/>
    </source>
</evidence>